<dbReference type="Proteomes" id="UP000294820">
    <property type="component" value="Chromosome 1"/>
</dbReference>
<gene>
    <name evidence="1" type="ORF">DAQ1742_00508</name>
</gene>
<keyword evidence="2" id="KW-1185">Reference proteome</keyword>
<protein>
    <recommendedName>
        <fullName evidence="3">Secretoglobin family protein</fullName>
    </recommendedName>
</protein>
<name>A0A375A6E8_9GAMM</name>
<dbReference type="KEGG" id="daq:DAQ1742_00508"/>
<accession>A0A375A6E8</accession>
<proteinExistence type="predicted"/>
<evidence type="ECO:0000313" key="2">
    <source>
        <dbReference type="Proteomes" id="UP000294820"/>
    </source>
</evidence>
<organism evidence="1 2">
    <name type="scientific">Dickeya aquatica</name>
    <dbReference type="NCBI Taxonomy" id="1401087"/>
    <lineage>
        <taxon>Bacteria</taxon>
        <taxon>Pseudomonadati</taxon>
        <taxon>Pseudomonadota</taxon>
        <taxon>Gammaproteobacteria</taxon>
        <taxon>Enterobacterales</taxon>
        <taxon>Pectobacteriaceae</taxon>
        <taxon>Dickeya</taxon>
    </lineage>
</organism>
<dbReference type="AlphaFoldDB" id="A0A375A6E8"/>
<dbReference type="EMBL" id="LT615367">
    <property type="protein sequence ID" value="SLM61603.1"/>
    <property type="molecule type" value="Genomic_DNA"/>
</dbReference>
<evidence type="ECO:0000313" key="1">
    <source>
        <dbReference type="EMBL" id="SLM61603.1"/>
    </source>
</evidence>
<evidence type="ECO:0008006" key="3">
    <source>
        <dbReference type="Google" id="ProtNLM"/>
    </source>
</evidence>
<sequence length="191" mass="22286">MQETKTRHHSLLTHYQRWLNGITRLAILNGMCHPNIQASHHLMIASLYYPTIGQVNAVVPQSLYRLIYQQPSPPSISIATDLNISLETETLLLLRHPMLEGILLSECIRLKQRSLANKLISLFQQFSSPEYRYKLVWLCWYDLMLGAPLEDWQENLKRKTPGELGVWLNKRQDENALLTHMMDEYLLFIGE</sequence>
<dbReference type="RefSeq" id="WP_035339549.1">
    <property type="nucleotide sequence ID" value="NZ_LT615367.1"/>
</dbReference>
<reference evidence="1 2" key="1">
    <citation type="submission" date="2016-09" db="EMBL/GenBank/DDBJ databases">
        <authorList>
            <person name="Reverchon S."/>
            <person name="Nasser W."/>
            <person name="Leonard S."/>
            <person name="Brochier C."/>
            <person name="Duprey A."/>
        </authorList>
    </citation>
    <scope>NUCLEOTIDE SEQUENCE [LARGE SCALE GENOMIC DNA]</scope>
    <source>
        <strain evidence="1 2">174/2</strain>
    </source>
</reference>